<reference evidence="1 2" key="1">
    <citation type="journal article" date="2015" name="Genome Announc.">
        <title>Expanding the biotechnology potential of lactobacilli through comparative genomics of 213 strains and associated genera.</title>
        <authorList>
            <person name="Sun Z."/>
            <person name="Harris H.M."/>
            <person name="McCann A."/>
            <person name="Guo C."/>
            <person name="Argimon S."/>
            <person name="Zhang W."/>
            <person name="Yang X."/>
            <person name="Jeffery I.B."/>
            <person name="Cooney J.C."/>
            <person name="Kagawa T.F."/>
            <person name="Liu W."/>
            <person name="Song Y."/>
            <person name="Salvetti E."/>
            <person name="Wrobel A."/>
            <person name="Rasinkangas P."/>
            <person name="Parkhill J."/>
            <person name="Rea M.C."/>
            <person name="O'Sullivan O."/>
            <person name="Ritari J."/>
            <person name="Douillard F.P."/>
            <person name="Paul Ross R."/>
            <person name="Yang R."/>
            <person name="Briner A.E."/>
            <person name="Felis G.E."/>
            <person name="de Vos W.M."/>
            <person name="Barrangou R."/>
            <person name="Klaenhammer T.R."/>
            <person name="Caufield P.W."/>
            <person name="Cui Y."/>
            <person name="Zhang H."/>
            <person name="O'Toole P.W."/>
        </authorList>
    </citation>
    <scope>NUCLEOTIDE SEQUENCE [LARGE SCALE GENOMIC DNA]</scope>
    <source>
        <strain evidence="1 2">DSM 14340</strain>
    </source>
</reference>
<evidence type="ECO:0000313" key="2">
    <source>
        <dbReference type="Proteomes" id="UP000051264"/>
    </source>
</evidence>
<gene>
    <name evidence="1" type="ORF">FC69_GL000818</name>
</gene>
<dbReference type="EMBL" id="AZEX01000020">
    <property type="protein sequence ID" value="KRL61413.1"/>
    <property type="molecule type" value="Genomic_DNA"/>
</dbReference>
<name>A0A0R1S4U1_9LACO</name>
<sequence>MSVIFMKKIMVMAGCIIMLLMGIGVKVQINNKNSNLEKQRTAAIGVKEVQPEVEEIHFIEDGSIDGGGAWSVDAKLKINNKIYNEILTKNGLGAGDNLPEGNTGTRIPVEVLYSNGQEETLK</sequence>
<dbReference type="STRING" id="1423747.FC69_GL000818"/>
<organism evidence="1 2">
    <name type="scientific">Latilactobacillus fuchuensis DSM 14340 = JCM 11249</name>
    <dbReference type="NCBI Taxonomy" id="1423747"/>
    <lineage>
        <taxon>Bacteria</taxon>
        <taxon>Bacillati</taxon>
        <taxon>Bacillota</taxon>
        <taxon>Bacilli</taxon>
        <taxon>Lactobacillales</taxon>
        <taxon>Lactobacillaceae</taxon>
        <taxon>Latilactobacillus</taxon>
    </lineage>
</organism>
<accession>A0A0R1S4U1</accession>
<dbReference type="Proteomes" id="UP000051264">
    <property type="component" value="Unassembled WGS sequence"/>
</dbReference>
<dbReference type="AlphaFoldDB" id="A0A0R1S4U1"/>
<proteinExistence type="predicted"/>
<dbReference type="PATRIC" id="fig|1423747.3.peg.834"/>
<protein>
    <submittedName>
        <fullName evidence="1">Uncharacterized protein</fullName>
    </submittedName>
</protein>
<evidence type="ECO:0000313" key="1">
    <source>
        <dbReference type="EMBL" id="KRL61413.1"/>
    </source>
</evidence>
<comment type="caution">
    <text evidence="1">The sequence shown here is derived from an EMBL/GenBank/DDBJ whole genome shotgun (WGS) entry which is preliminary data.</text>
</comment>